<dbReference type="InterPro" id="IPR023035">
    <property type="entry name" value="Ribosomal_uS9_bac/plastid"/>
</dbReference>
<dbReference type="FunFam" id="3.30.230.10:FF:000001">
    <property type="entry name" value="30S ribosomal protein S9"/>
    <property type="match status" value="1"/>
</dbReference>
<dbReference type="GO" id="GO:0022627">
    <property type="term" value="C:cytosolic small ribosomal subunit"/>
    <property type="evidence" value="ECO:0007669"/>
    <property type="project" value="TreeGrafter"/>
</dbReference>
<keyword evidence="9" id="KW-1185">Reference proteome</keyword>
<dbReference type="PANTHER" id="PTHR21569:SF1">
    <property type="entry name" value="SMALL RIBOSOMAL SUBUNIT PROTEIN US9M"/>
    <property type="match status" value="1"/>
</dbReference>
<dbReference type="InterPro" id="IPR020574">
    <property type="entry name" value="Ribosomal_uS9_CS"/>
</dbReference>
<dbReference type="GO" id="GO:0006412">
    <property type="term" value="P:translation"/>
    <property type="evidence" value="ECO:0007669"/>
    <property type="project" value="UniProtKB-UniRule"/>
</dbReference>
<evidence type="ECO:0000256" key="7">
    <source>
        <dbReference type="SAM" id="MobiDB-lite"/>
    </source>
</evidence>
<evidence type="ECO:0000256" key="2">
    <source>
        <dbReference type="ARBA" id="ARBA00022980"/>
    </source>
</evidence>
<dbReference type="NCBIfam" id="NF001099">
    <property type="entry name" value="PRK00132.1"/>
    <property type="match status" value="1"/>
</dbReference>
<organism evidence="8 9">
    <name type="scientific">Victivallis vadensis</name>
    <dbReference type="NCBI Taxonomy" id="172901"/>
    <lineage>
        <taxon>Bacteria</taxon>
        <taxon>Pseudomonadati</taxon>
        <taxon>Lentisphaerota</taxon>
        <taxon>Lentisphaeria</taxon>
        <taxon>Victivallales</taxon>
        <taxon>Victivallaceae</taxon>
        <taxon>Victivallis</taxon>
    </lineage>
</organism>
<comment type="similarity">
    <text evidence="1 5 6">Belongs to the universal ribosomal protein uS9 family.</text>
</comment>
<evidence type="ECO:0000256" key="5">
    <source>
        <dbReference type="HAMAP-Rule" id="MF_00532"/>
    </source>
</evidence>
<dbReference type="AlphaFoldDB" id="A0A2U1AI75"/>
<dbReference type="InterPro" id="IPR000754">
    <property type="entry name" value="Ribosomal_uS9"/>
</dbReference>
<proteinExistence type="inferred from homology"/>
<evidence type="ECO:0000256" key="3">
    <source>
        <dbReference type="ARBA" id="ARBA00023274"/>
    </source>
</evidence>
<dbReference type="InterPro" id="IPR014721">
    <property type="entry name" value="Ribsml_uS5_D2-typ_fold_subgr"/>
</dbReference>
<evidence type="ECO:0000256" key="4">
    <source>
        <dbReference type="ARBA" id="ARBA00035259"/>
    </source>
</evidence>
<protein>
    <recommendedName>
        <fullName evidence="4 5">Small ribosomal subunit protein uS9</fullName>
    </recommendedName>
</protein>
<name>A0A2U1AI75_9BACT</name>
<feature type="compositionally biased region" description="Basic residues" evidence="7">
    <location>
        <begin position="113"/>
        <end position="132"/>
    </location>
</feature>
<dbReference type="GO" id="GO:0003723">
    <property type="term" value="F:RNA binding"/>
    <property type="evidence" value="ECO:0007669"/>
    <property type="project" value="TreeGrafter"/>
</dbReference>
<accession>A0A2U1AI75</accession>
<dbReference type="InterPro" id="IPR020568">
    <property type="entry name" value="Ribosomal_Su5_D2-typ_SF"/>
</dbReference>
<sequence>MVKKTDEIWATGRRKCAVARVRIKAGTGKVVVNDKEMNEYFNSEALCGYVAQVLKASDSEGKVDIVASIVGGGMAGQAGALRHGVARALVKMDETLRPALKAAGMMTRDARVKERKKPGQPGARRRFQFSKR</sequence>
<dbReference type="Pfam" id="PF00380">
    <property type="entry name" value="Ribosomal_S9"/>
    <property type="match status" value="1"/>
</dbReference>
<dbReference type="HAMAP" id="MF_00532_B">
    <property type="entry name" value="Ribosomal_uS9_B"/>
    <property type="match status" value="1"/>
</dbReference>
<dbReference type="GeneID" id="78296827"/>
<dbReference type="GO" id="GO:0003735">
    <property type="term" value="F:structural constituent of ribosome"/>
    <property type="evidence" value="ECO:0007669"/>
    <property type="project" value="InterPro"/>
</dbReference>
<evidence type="ECO:0000256" key="1">
    <source>
        <dbReference type="ARBA" id="ARBA00005251"/>
    </source>
</evidence>
<dbReference type="Proteomes" id="UP000245959">
    <property type="component" value="Unassembled WGS sequence"/>
</dbReference>
<evidence type="ECO:0000256" key="6">
    <source>
        <dbReference type="RuleBase" id="RU003815"/>
    </source>
</evidence>
<dbReference type="RefSeq" id="WP_116885557.1">
    <property type="nucleotide sequence ID" value="NZ_CAJKCJ010000019.1"/>
</dbReference>
<dbReference type="Gene3D" id="3.30.230.10">
    <property type="match status" value="1"/>
</dbReference>
<keyword evidence="3 5" id="KW-0687">Ribonucleoprotein</keyword>
<feature type="region of interest" description="Disordered" evidence="7">
    <location>
        <begin position="105"/>
        <end position="132"/>
    </location>
</feature>
<keyword evidence="2 5" id="KW-0689">Ribosomal protein</keyword>
<dbReference type="PROSITE" id="PS00360">
    <property type="entry name" value="RIBOSOMAL_S9"/>
    <property type="match status" value="1"/>
</dbReference>
<gene>
    <name evidence="5" type="primary">rpsI</name>
    <name evidence="8" type="ORF">C8D82_13629</name>
</gene>
<evidence type="ECO:0000313" key="9">
    <source>
        <dbReference type="Proteomes" id="UP000245959"/>
    </source>
</evidence>
<dbReference type="EMBL" id="QEKH01000036">
    <property type="protein sequence ID" value="PVY36114.1"/>
    <property type="molecule type" value="Genomic_DNA"/>
</dbReference>
<comment type="caution">
    <text evidence="8">The sequence shown here is derived from an EMBL/GenBank/DDBJ whole genome shotgun (WGS) entry which is preliminary data.</text>
</comment>
<dbReference type="PANTHER" id="PTHR21569">
    <property type="entry name" value="RIBOSOMAL PROTEIN S9"/>
    <property type="match status" value="1"/>
</dbReference>
<reference evidence="8 9" key="1">
    <citation type="submission" date="2018-04" db="EMBL/GenBank/DDBJ databases">
        <title>Genomic Encyclopedia of Type Strains, Phase IV (KMG-IV): sequencing the most valuable type-strain genomes for metagenomic binning, comparative biology and taxonomic classification.</title>
        <authorList>
            <person name="Goeker M."/>
        </authorList>
    </citation>
    <scope>NUCLEOTIDE SEQUENCE [LARGE SCALE GENOMIC DNA]</scope>
    <source>
        <strain evidence="8 9">DSM 14823</strain>
    </source>
</reference>
<dbReference type="SUPFAM" id="SSF54211">
    <property type="entry name" value="Ribosomal protein S5 domain 2-like"/>
    <property type="match status" value="1"/>
</dbReference>
<evidence type="ECO:0000313" key="8">
    <source>
        <dbReference type="EMBL" id="PVY36114.1"/>
    </source>
</evidence>